<accession>A0A9P6L018</accession>
<name>A0A9P6L018_9MICR</name>
<keyword evidence="1" id="KW-0732">Signal</keyword>
<gene>
    <name evidence="2" type="ORF">NGRA_0437</name>
</gene>
<keyword evidence="3" id="KW-1185">Reference proteome</keyword>
<evidence type="ECO:0000313" key="2">
    <source>
        <dbReference type="EMBL" id="KAF9764590.1"/>
    </source>
</evidence>
<comment type="caution">
    <text evidence="2">The sequence shown here is derived from an EMBL/GenBank/DDBJ whole genome shotgun (WGS) entry which is preliminary data.</text>
</comment>
<evidence type="ECO:0000256" key="1">
    <source>
        <dbReference type="SAM" id="SignalP"/>
    </source>
</evidence>
<proteinExistence type="predicted"/>
<dbReference type="AlphaFoldDB" id="A0A9P6L018"/>
<protein>
    <submittedName>
        <fullName evidence="2">Uncharacterized protein</fullName>
    </submittedName>
</protein>
<sequence length="340" mass="39819">MFISAAILLEFVGGASSDHYFKESISCDFKPFVVEFKSTEFCLSEIIQKSIVKVLFTSSDQGYVEEIILYKKNSSVYLDVNSDGPYDDLSCDPDVEEVDIDLDLDQIKDNTSTTGNNTIVKLYLHLKGDDCKLKNQETRLLVEIRCNTNDYYEQIYLCDPYKYFKSQDINGNKMVLSFVRSNHILFSIFRCMIREYYYDLYFSIDYFIVKLEELKEKIANDPSYIENIVSSSRPIRHIKDILIANIIIDKIQEYKSYIVVRTPEQLLELFIEVEDHIYDEETENQYISAEIFQDLSNLLTFAGSDLDKKWKNFVFIDMDNNVLNNKLHLCKNNNELGLRY</sequence>
<dbReference type="EMBL" id="SBJO01000015">
    <property type="protein sequence ID" value="KAF9764590.1"/>
    <property type="molecule type" value="Genomic_DNA"/>
</dbReference>
<evidence type="ECO:0000313" key="3">
    <source>
        <dbReference type="Proteomes" id="UP000740883"/>
    </source>
</evidence>
<organism evidence="2 3">
    <name type="scientific">Nosema granulosis</name>
    <dbReference type="NCBI Taxonomy" id="83296"/>
    <lineage>
        <taxon>Eukaryota</taxon>
        <taxon>Fungi</taxon>
        <taxon>Fungi incertae sedis</taxon>
        <taxon>Microsporidia</taxon>
        <taxon>Nosematidae</taxon>
        <taxon>Nosema</taxon>
    </lineage>
</organism>
<feature type="chain" id="PRO_5040333663" evidence="1">
    <location>
        <begin position="18"/>
        <end position="340"/>
    </location>
</feature>
<dbReference type="Proteomes" id="UP000740883">
    <property type="component" value="Unassembled WGS sequence"/>
</dbReference>
<feature type="signal peptide" evidence="1">
    <location>
        <begin position="1"/>
        <end position="17"/>
    </location>
</feature>
<reference evidence="2 3" key="1">
    <citation type="journal article" date="2020" name="Genome Biol. Evol.">
        <title>Comparative genomics of strictly vertically transmitted, feminizing microsporidia endosymbionts of amphipod crustaceans.</title>
        <authorList>
            <person name="Cormier A."/>
            <person name="Chebbi M.A."/>
            <person name="Giraud I."/>
            <person name="Wattier R."/>
            <person name="Teixeira M."/>
            <person name="Gilbert C."/>
            <person name="Rigaud T."/>
            <person name="Cordaux R."/>
        </authorList>
    </citation>
    <scope>NUCLEOTIDE SEQUENCE [LARGE SCALE GENOMIC DNA]</scope>
    <source>
        <strain evidence="2 3">Ou3-Ou53</strain>
    </source>
</reference>